<dbReference type="Gene3D" id="2.60.40.10">
    <property type="entry name" value="Immunoglobulins"/>
    <property type="match status" value="1"/>
</dbReference>
<dbReference type="Gene3D" id="3.40.30.10">
    <property type="entry name" value="Glutaredoxin"/>
    <property type="match status" value="1"/>
</dbReference>
<dbReference type="InterPro" id="IPR013783">
    <property type="entry name" value="Ig-like_fold"/>
</dbReference>
<organism evidence="3 4">
    <name type="scientific">candidate division TA06 bacterium</name>
    <dbReference type="NCBI Taxonomy" id="2250710"/>
    <lineage>
        <taxon>Bacteria</taxon>
        <taxon>Bacteria division TA06</taxon>
    </lineage>
</organism>
<accession>A0A660S6T6</accession>
<reference evidence="3 4" key="1">
    <citation type="submission" date="2018-06" db="EMBL/GenBank/DDBJ databases">
        <title>Extensive metabolic versatility and redundancy in microbially diverse, dynamic hydrothermal sediments.</title>
        <authorList>
            <person name="Dombrowski N."/>
            <person name="Teske A."/>
            <person name="Baker B.J."/>
        </authorList>
    </citation>
    <scope>NUCLEOTIDE SEQUENCE [LARGE SCALE GENOMIC DNA]</scope>
    <source>
        <strain evidence="3">B35_G9</strain>
    </source>
</reference>
<evidence type="ECO:0000313" key="4">
    <source>
        <dbReference type="Proteomes" id="UP000282321"/>
    </source>
</evidence>
<dbReference type="InterPro" id="IPR036249">
    <property type="entry name" value="Thioredoxin-like_sf"/>
</dbReference>
<keyword evidence="1" id="KW-0732">Signal</keyword>
<comment type="caution">
    <text evidence="3">The sequence shown here is derived from an EMBL/GenBank/DDBJ whole genome shotgun (WGS) entry which is preliminary data.</text>
</comment>
<dbReference type="InterPro" id="IPR026444">
    <property type="entry name" value="Secre_tail"/>
</dbReference>
<dbReference type="PROSITE" id="PS51352">
    <property type="entry name" value="THIOREDOXIN_2"/>
    <property type="match status" value="1"/>
</dbReference>
<feature type="signal peptide" evidence="1">
    <location>
        <begin position="1"/>
        <end position="20"/>
    </location>
</feature>
<dbReference type="Proteomes" id="UP000282321">
    <property type="component" value="Unassembled WGS sequence"/>
</dbReference>
<name>A0A660S6T6_UNCT6</name>
<feature type="chain" id="PRO_5025071417" description="Thioredoxin domain-containing protein" evidence="1">
    <location>
        <begin position="21"/>
        <end position="593"/>
    </location>
</feature>
<proteinExistence type="predicted"/>
<protein>
    <recommendedName>
        <fullName evidence="2">Thioredoxin domain-containing protein</fullName>
    </recommendedName>
</protein>
<dbReference type="InterPro" id="IPR013766">
    <property type="entry name" value="Thioredoxin_domain"/>
</dbReference>
<evidence type="ECO:0000313" key="3">
    <source>
        <dbReference type="EMBL" id="RKX64856.1"/>
    </source>
</evidence>
<dbReference type="NCBIfam" id="TIGR04183">
    <property type="entry name" value="Por_Secre_tail"/>
    <property type="match status" value="1"/>
</dbReference>
<evidence type="ECO:0000259" key="2">
    <source>
        <dbReference type="PROSITE" id="PS51352"/>
    </source>
</evidence>
<evidence type="ECO:0000256" key="1">
    <source>
        <dbReference type="SAM" id="SignalP"/>
    </source>
</evidence>
<gene>
    <name evidence="3" type="ORF">DRP44_07545</name>
</gene>
<feature type="domain" description="Thioredoxin" evidence="2">
    <location>
        <begin position="249"/>
        <end position="384"/>
    </location>
</feature>
<sequence>MKKLFMFFVFLVALNYAVVANTNLSVSNLSVRNGSDTLKYDDGNGTKLLSGYAYWAVKYEVSPELPFSVTSALFYLDSTNAETCMVSVCPDSNGKPGPASEVDTFIAATGWQTVDFDSSHFYNGDFWLTFVIAATNNGPFVVGDNSGSGHSYYSNNGSYWIKKTDTDYLIRAVGDFIHYDHDVKTLSVKTKGYVDPFSVLTPEATVMNIGTNTENFDVVCKIGSGYTSIKSFTNISPDSIFTVQFDTLTPDSGSVLDVTVYTSLTGDQVPQNDTMKSQIIVQYYPRTVLLEIFTGTWCPSCPPAAQAADQLKNEVGDSLSVIEYHLSDDYTFSGCNVRDSYYGIQYVPTAEFDGIIEEIGGSSSTYSIYRNYFNQRKILPKYFNIDMNALYRINQGTGYVVADISPIDTMPQGNLKLRYAITETGIEQAWQSEDSLFWVAREMLPDANGKALTGAISDTESFTIDGTWNVDNCYLTLFIQDDNSKEVYQTKIIKIADYAGVSQNITMENRYSENSKITVDYINNILFINNRSYNNRHMSIYNITGSKLADEHLLNGMNEVTLKDIIKRNGVYFVRITDSKGILRGLKKFVVLK</sequence>
<dbReference type="EMBL" id="QNBC01000127">
    <property type="protein sequence ID" value="RKX64856.1"/>
    <property type="molecule type" value="Genomic_DNA"/>
</dbReference>
<dbReference type="SUPFAM" id="SSF52833">
    <property type="entry name" value="Thioredoxin-like"/>
    <property type="match status" value="1"/>
</dbReference>
<dbReference type="AlphaFoldDB" id="A0A660S6T6"/>